<organism evidence="2 3">
    <name type="scientific">Rhizobium oryzihabitans</name>
    <dbReference type="NCBI Taxonomy" id="2267833"/>
    <lineage>
        <taxon>Bacteria</taxon>
        <taxon>Pseudomonadati</taxon>
        <taxon>Pseudomonadota</taxon>
        <taxon>Alphaproteobacteria</taxon>
        <taxon>Hyphomicrobiales</taxon>
        <taxon>Rhizobiaceae</taxon>
        <taxon>Rhizobium/Agrobacterium group</taxon>
        <taxon>Rhizobium</taxon>
    </lineage>
</organism>
<gene>
    <name evidence="2" type="ORF">G3A56_06165</name>
</gene>
<dbReference type="InterPro" id="IPR037523">
    <property type="entry name" value="VOC_core"/>
</dbReference>
<keyword evidence="3" id="KW-1185">Reference proteome</keyword>
<dbReference type="EMBL" id="CP048632">
    <property type="protein sequence ID" value="QIB37623.1"/>
    <property type="molecule type" value="Genomic_DNA"/>
</dbReference>
<dbReference type="CDD" id="cd06587">
    <property type="entry name" value="VOC"/>
    <property type="match status" value="1"/>
</dbReference>
<dbReference type="InterPro" id="IPR004360">
    <property type="entry name" value="Glyas_Fos-R_dOase_dom"/>
</dbReference>
<dbReference type="PROSITE" id="PS51819">
    <property type="entry name" value="VOC"/>
    <property type="match status" value="1"/>
</dbReference>
<name>A0A7L5BFY0_9HYPH</name>
<evidence type="ECO:0000313" key="2">
    <source>
        <dbReference type="EMBL" id="QIB37623.1"/>
    </source>
</evidence>
<dbReference type="Gene3D" id="3.10.180.10">
    <property type="entry name" value="2,3-Dihydroxybiphenyl 1,2-Dioxygenase, domain 1"/>
    <property type="match status" value="1"/>
</dbReference>
<dbReference type="Proteomes" id="UP000464865">
    <property type="component" value="Chromosome M15-11"/>
</dbReference>
<evidence type="ECO:0000259" key="1">
    <source>
        <dbReference type="PROSITE" id="PS51819"/>
    </source>
</evidence>
<dbReference type="InterPro" id="IPR029068">
    <property type="entry name" value="Glyas_Bleomycin-R_OHBP_Dase"/>
</dbReference>
<reference evidence="2 3" key="1">
    <citation type="submission" date="2020-02" db="EMBL/GenBank/DDBJ databases">
        <title>Plant-Promoting Endophytic Bacterium Rhizobium oryzihabitans sp. nov., Isolated from the Root of Rice.</title>
        <authorList>
            <person name="zhao J."/>
            <person name="Zhang G."/>
        </authorList>
    </citation>
    <scope>NUCLEOTIDE SEQUENCE [LARGE SCALE GENOMIC DNA]</scope>
    <source>
        <strain evidence="2 3">M15</strain>
    </source>
</reference>
<proteinExistence type="predicted"/>
<dbReference type="PANTHER" id="PTHR21366">
    <property type="entry name" value="GLYOXALASE FAMILY PROTEIN"/>
    <property type="match status" value="1"/>
</dbReference>
<protein>
    <submittedName>
        <fullName evidence="2">VOC family protein</fullName>
    </submittedName>
</protein>
<dbReference type="Pfam" id="PF00903">
    <property type="entry name" value="Glyoxalase"/>
    <property type="match status" value="1"/>
</dbReference>
<dbReference type="SUPFAM" id="SSF54593">
    <property type="entry name" value="Glyoxalase/Bleomycin resistance protein/Dihydroxybiphenyl dioxygenase"/>
    <property type="match status" value="1"/>
</dbReference>
<accession>A0A7L5BFY0</accession>
<evidence type="ECO:0000313" key="3">
    <source>
        <dbReference type="Proteomes" id="UP000464865"/>
    </source>
</evidence>
<dbReference type="RefSeq" id="WP_082183955.1">
    <property type="nucleotide sequence ID" value="NZ_CP048632.1"/>
</dbReference>
<sequence>MVKVKALFETHLTVSNLERSVDFYRNVVGLELAQRFPERNVAFFWTGERGHSMLGLWSIHSAPINMKLHIAFSVEFDQLLAAPDYLRRNGVVPLGFDGEKEIDEPVVFPWMPAASVYFRDPDGHSLEYIAFLGGEAKPQIPRVLSWSEWQTI</sequence>
<dbReference type="InterPro" id="IPR050383">
    <property type="entry name" value="GlyoxalaseI/FosfomycinResist"/>
</dbReference>
<dbReference type="PANTHER" id="PTHR21366:SF31">
    <property type="entry name" value="METALLOTHIOL TRANSFERASE FOSB"/>
    <property type="match status" value="1"/>
</dbReference>
<dbReference type="KEGG" id="roy:G3A56_06165"/>
<feature type="domain" description="VOC" evidence="1">
    <location>
        <begin position="6"/>
        <end position="131"/>
    </location>
</feature>
<dbReference type="AlphaFoldDB" id="A0A7L5BFY0"/>